<sequence>MKFMISAASLESYVIILTERGGSVAMMMREAESELNADTSAGRRNNTSLQDTVTITAAVREAEEEEEEENVIMRVMLLQLIDVTVSVFNLTFLTVMKTAATP</sequence>
<evidence type="ECO:0000313" key="1">
    <source>
        <dbReference type="EMBL" id="EEQ85074.1"/>
    </source>
</evidence>
<dbReference type="RefSeq" id="XP_045272904.1">
    <property type="nucleotide sequence ID" value="XM_045424120.1"/>
</dbReference>
<accession>A0ABP2EPW4</accession>
<dbReference type="Proteomes" id="UP000002039">
    <property type="component" value="Unassembled WGS sequence"/>
</dbReference>
<reference evidence="2" key="1">
    <citation type="journal article" date="2015" name="PLoS Genet.">
        <title>The dynamic genome and transcriptome of the human fungal pathogen Blastomyces and close relative Emmonsia.</title>
        <authorList>
            <person name="Munoz J.F."/>
            <person name="Gauthier G.M."/>
            <person name="Desjardins C.A."/>
            <person name="Gallo J.E."/>
            <person name="Holder J."/>
            <person name="Sullivan T.D."/>
            <person name="Marty A.J."/>
            <person name="Carmen J.C."/>
            <person name="Chen Z."/>
            <person name="Ding L."/>
            <person name="Gujja S."/>
            <person name="Magrini V."/>
            <person name="Misas E."/>
            <person name="Mitreva M."/>
            <person name="Priest M."/>
            <person name="Saif S."/>
            <person name="Whiston E.A."/>
            <person name="Young S."/>
            <person name="Zeng Q."/>
            <person name="Goldman W.E."/>
            <person name="Mardis E.R."/>
            <person name="Taylor J.W."/>
            <person name="McEwen J.G."/>
            <person name="Clay O.K."/>
            <person name="Klein B.S."/>
            <person name="Cuomo C.A."/>
        </authorList>
    </citation>
    <scope>NUCLEOTIDE SEQUENCE [LARGE SCALE GENOMIC DNA]</scope>
    <source>
        <strain evidence="2">ER-3 / ATCC MYA-2586</strain>
    </source>
</reference>
<gene>
    <name evidence="1" type="ORF">BDCG_08343</name>
</gene>
<organism evidence="1 2">
    <name type="scientific">Ajellomyces dermatitidis (strain ER-3 / ATCC MYA-2586)</name>
    <name type="common">Blastomyces dermatitidis</name>
    <dbReference type="NCBI Taxonomy" id="559297"/>
    <lineage>
        <taxon>Eukaryota</taxon>
        <taxon>Fungi</taxon>
        <taxon>Dikarya</taxon>
        <taxon>Ascomycota</taxon>
        <taxon>Pezizomycotina</taxon>
        <taxon>Eurotiomycetes</taxon>
        <taxon>Eurotiomycetidae</taxon>
        <taxon>Onygenales</taxon>
        <taxon>Ajellomycetaceae</taxon>
        <taxon>Blastomyces</taxon>
    </lineage>
</organism>
<dbReference type="GeneID" id="69029920"/>
<dbReference type="EMBL" id="EQ999983">
    <property type="protein sequence ID" value="EEQ85074.1"/>
    <property type="molecule type" value="Genomic_DNA"/>
</dbReference>
<evidence type="ECO:0000313" key="2">
    <source>
        <dbReference type="Proteomes" id="UP000002039"/>
    </source>
</evidence>
<keyword evidence="2" id="KW-1185">Reference proteome</keyword>
<proteinExistence type="predicted"/>
<name>A0ABP2EPW4_AJEDR</name>
<protein>
    <submittedName>
        <fullName evidence="1">Uncharacterized protein</fullName>
    </submittedName>
</protein>